<name>A0ACD5YDC7_AVESA</name>
<dbReference type="Proteomes" id="UP001732700">
    <property type="component" value="Chromosome 5D"/>
</dbReference>
<evidence type="ECO:0000313" key="2">
    <source>
        <dbReference type="Proteomes" id="UP001732700"/>
    </source>
</evidence>
<accession>A0ACD5YDC7</accession>
<protein>
    <submittedName>
        <fullName evidence="1">Uncharacterized protein</fullName>
    </submittedName>
</protein>
<reference evidence="1" key="1">
    <citation type="submission" date="2021-05" db="EMBL/GenBank/DDBJ databases">
        <authorList>
            <person name="Scholz U."/>
            <person name="Mascher M."/>
            <person name="Fiebig A."/>
        </authorList>
    </citation>
    <scope>NUCLEOTIDE SEQUENCE [LARGE SCALE GENOMIC DNA]</scope>
</reference>
<keyword evidence="2" id="KW-1185">Reference proteome</keyword>
<sequence>MKMSKAPQLLKKAAAMCKIKTGVLAGRLLVLAALQRRRMSSVAVISHKIHALVMADRGSVDCHKSLMMRKVENRQVAIHGVDMATDLSYQLALFDQESRHGGCPDWTLHPIFSDEYEVDDHACDANDENELSVMDVIRSNQKIEGLEFNIEDEVDQAADLFIRRFRQQLNKSL</sequence>
<dbReference type="EnsemblPlants" id="AVESA.00010b.r2.5DG0955500.1">
    <property type="protein sequence ID" value="AVESA.00010b.r2.5DG0955500.1.CDS.1"/>
    <property type="gene ID" value="AVESA.00010b.r2.5DG0955500"/>
</dbReference>
<organism evidence="1 2">
    <name type="scientific">Avena sativa</name>
    <name type="common">Oat</name>
    <dbReference type="NCBI Taxonomy" id="4498"/>
    <lineage>
        <taxon>Eukaryota</taxon>
        <taxon>Viridiplantae</taxon>
        <taxon>Streptophyta</taxon>
        <taxon>Embryophyta</taxon>
        <taxon>Tracheophyta</taxon>
        <taxon>Spermatophyta</taxon>
        <taxon>Magnoliopsida</taxon>
        <taxon>Liliopsida</taxon>
        <taxon>Poales</taxon>
        <taxon>Poaceae</taxon>
        <taxon>BOP clade</taxon>
        <taxon>Pooideae</taxon>
        <taxon>Poodae</taxon>
        <taxon>Poeae</taxon>
        <taxon>Poeae Chloroplast Group 1 (Aveneae type)</taxon>
        <taxon>Aveninae</taxon>
        <taxon>Avena</taxon>
    </lineage>
</organism>
<evidence type="ECO:0000313" key="1">
    <source>
        <dbReference type="EnsemblPlants" id="AVESA.00010b.r2.5DG0955500.1.CDS.1"/>
    </source>
</evidence>
<proteinExistence type="predicted"/>
<reference evidence="1" key="2">
    <citation type="submission" date="2025-09" db="UniProtKB">
        <authorList>
            <consortium name="EnsemblPlants"/>
        </authorList>
    </citation>
    <scope>IDENTIFICATION</scope>
</reference>